<keyword evidence="3" id="KW-1185">Reference proteome</keyword>
<evidence type="ECO:0000259" key="1">
    <source>
        <dbReference type="PROSITE" id="PS51393"/>
    </source>
</evidence>
<dbReference type="InterPro" id="IPR036226">
    <property type="entry name" value="LipOase_C_sf"/>
</dbReference>
<proteinExistence type="predicted"/>
<dbReference type="SUPFAM" id="SSF48484">
    <property type="entry name" value="Lipoxigenase"/>
    <property type="match status" value="1"/>
</dbReference>
<comment type="caution">
    <text evidence="2">The sequence shown here is derived from an EMBL/GenBank/DDBJ whole genome shotgun (WGS) entry which is preliminary data.</text>
</comment>
<protein>
    <recommendedName>
        <fullName evidence="1">Lipoxygenase domain-containing protein</fullName>
    </recommendedName>
</protein>
<evidence type="ECO:0000313" key="2">
    <source>
        <dbReference type="EMBL" id="RMX50495.1"/>
    </source>
</evidence>
<sequence length="118" mass="13579">MEPFCVVLKRTLSSSHPLHQILKYHCRDVTVPNTIGAPKLVGEGEFMDQLFAFGNEGTTRLLREAHKLSTWDVTDFRNEIKSFNKLIPNTSFFFPFLSNLLPPPLFVHIRVHTCTLEH</sequence>
<accession>A0A3M6U9Z0</accession>
<dbReference type="AlphaFoldDB" id="A0A3M6U9Z0"/>
<dbReference type="Proteomes" id="UP000275408">
    <property type="component" value="Unassembled WGS sequence"/>
</dbReference>
<dbReference type="PROSITE" id="PS51393">
    <property type="entry name" value="LIPOXYGENASE_3"/>
    <property type="match status" value="1"/>
</dbReference>
<dbReference type="EMBL" id="RCHS01001944">
    <property type="protein sequence ID" value="RMX50495.1"/>
    <property type="molecule type" value="Genomic_DNA"/>
</dbReference>
<reference evidence="2 3" key="1">
    <citation type="journal article" date="2018" name="Sci. Rep.">
        <title>Comparative analysis of the Pocillopora damicornis genome highlights role of immune system in coral evolution.</title>
        <authorList>
            <person name="Cunning R."/>
            <person name="Bay R.A."/>
            <person name="Gillette P."/>
            <person name="Baker A.C."/>
            <person name="Traylor-Knowles N."/>
        </authorList>
    </citation>
    <scope>NUCLEOTIDE SEQUENCE [LARGE SCALE GENOMIC DNA]</scope>
    <source>
        <strain evidence="2">RSMAS</strain>
        <tissue evidence="2">Whole animal</tissue>
    </source>
</reference>
<dbReference type="GO" id="GO:0016702">
    <property type="term" value="F:oxidoreductase activity, acting on single donors with incorporation of molecular oxygen, incorporation of two atoms of oxygen"/>
    <property type="evidence" value="ECO:0007669"/>
    <property type="project" value="InterPro"/>
</dbReference>
<dbReference type="Gene3D" id="1.20.245.10">
    <property type="entry name" value="Lipoxygenase-1, Domain 5"/>
    <property type="match status" value="1"/>
</dbReference>
<dbReference type="GO" id="GO:0046872">
    <property type="term" value="F:metal ion binding"/>
    <property type="evidence" value="ECO:0007669"/>
    <property type="project" value="InterPro"/>
</dbReference>
<feature type="domain" description="Lipoxygenase" evidence="1">
    <location>
        <begin position="1"/>
        <end position="118"/>
    </location>
</feature>
<organism evidence="2 3">
    <name type="scientific">Pocillopora damicornis</name>
    <name type="common">Cauliflower coral</name>
    <name type="synonym">Millepora damicornis</name>
    <dbReference type="NCBI Taxonomy" id="46731"/>
    <lineage>
        <taxon>Eukaryota</taxon>
        <taxon>Metazoa</taxon>
        <taxon>Cnidaria</taxon>
        <taxon>Anthozoa</taxon>
        <taxon>Hexacorallia</taxon>
        <taxon>Scleractinia</taxon>
        <taxon>Astrocoeniina</taxon>
        <taxon>Pocilloporidae</taxon>
        <taxon>Pocillopora</taxon>
    </lineage>
</organism>
<gene>
    <name evidence="2" type="ORF">pdam_00009258</name>
</gene>
<dbReference type="InterPro" id="IPR013819">
    <property type="entry name" value="LipOase_C"/>
</dbReference>
<evidence type="ECO:0000313" key="3">
    <source>
        <dbReference type="Proteomes" id="UP000275408"/>
    </source>
</evidence>
<name>A0A3M6U9Z0_POCDA</name>